<proteinExistence type="predicted"/>
<dbReference type="Gene3D" id="3.40.630.30">
    <property type="match status" value="1"/>
</dbReference>
<dbReference type="OrthoDB" id="70840at2"/>
<dbReference type="EMBL" id="BMWW01000001">
    <property type="protein sequence ID" value="GGY76022.1"/>
    <property type="molecule type" value="Genomic_DNA"/>
</dbReference>
<protein>
    <submittedName>
        <fullName evidence="2">N-acetyltransferase</fullName>
    </submittedName>
</protein>
<organism evidence="2 5">
    <name type="scientific">Pseudoduganella plicata</name>
    <dbReference type="NCBI Taxonomy" id="321984"/>
    <lineage>
        <taxon>Bacteria</taxon>
        <taxon>Pseudomonadati</taxon>
        <taxon>Pseudomonadota</taxon>
        <taxon>Betaproteobacteria</taxon>
        <taxon>Burkholderiales</taxon>
        <taxon>Oxalobacteraceae</taxon>
        <taxon>Telluria group</taxon>
        <taxon>Pseudoduganella</taxon>
    </lineage>
</organism>
<evidence type="ECO:0000259" key="1">
    <source>
        <dbReference type="PROSITE" id="PS51186"/>
    </source>
</evidence>
<reference evidence="2" key="1">
    <citation type="journal article" date="2014" name="Int. J. Syst. Evol. Microbiol.">
        <title>Complete genome sequence of Corynebacterium casei LMG S-19264T (=DSM 44701T), isolated from a smear-ripened cheese.</title>
        <authorList>
            <consortium name="US DOE Joint Genome Institute (JGI-PGF)"/>
            <person name="Walter F."/>
            <person name="Albersmeier A."/>
            <person name="Kalinowski J."/>
            <person name="Ruckert C."/>
        </authorList>
    </citation>
    <scope>NUCLEOTIDE SEQUENCE</scope>
    <source>
        <strain evidence="2">KCTC 12344</strain>
    </source>
</reference>
<dbReference type="PANTHER" id="PTHR43305">
    <property type="entry name" value="FAMILY N-ACETYLTRANSFERASE, PUTATIVE (AFU_ORTHOLOGUE AFUA_2G01380)-RELATED"/>
    <property type="match status" value="1"/>
</dbReference>
<reference evidence="2" key="3">
    <citation type="submission" date="2022-12" db="EMBL/GenBank/DDBJ databases">
        <authorList>
            <person name="Sun Q."/>
            <person name="Kim S."/>
        </authorList>
    </citation>
    <scope>NUCLEOTIDE SEQUENCE</scope>
    <source>
        <strain evidence="2">KCTC 12344</strain>
    </source>
</reference>
<dbReference type="RefSeq" id="WP_134384617.1">
    <property type="nucleotide sequence ID" value="NZ_BMWW01000001.1"/>
</dbReference>
<dbReference type="CDD" id="cd04301">
    <property type="entry name" value="NAT_SF"/>
    <property type="match status" value="1"/>
</dbReference>
<gene>
    <name evidence="3" type="ORF">E1742_09300</name>
    <name evidence="2" type="ORF">GCM10007388_05780</name>
</gene>
<feature type="domain" description="N-acetyltransferase" evidence="1">
    <location>
        <begin position="11"/>
        <end position="163"/>
    </location>
</feature>
<dbReference type="SUPFAM" id="SSF55729">
    <property type="entry name" value="Acyl-CoA N-acyltransferases (Nat)"/>
    <property type="match status" value="1"/>
</dbReference>
<dbReference type="EMBL" id="CP038026">
    <property type="protein sequence ID" value="QBQ36333.1"/>
    <property type="molecule type" value="Genomic_DNA"/>
</dbReference>
<dbReference type="InterPro" id="IPR000182">
    <property type="entry name" value="GNAT_dom"/>
</dbReference>
<name>A0A4P7BDT1_9BURK</name>
<evidence type="ECO:0000313" key="4">
    <source>
        <dbReference type="Proteomes" id="UP000294359"/>
    </source>
</evidence>
<dbReference type="InterPro" id="IPR052777">
    <property type="entry name" value="Acetyltransferase_Enz"/>
</dbReference>
<reference evidence="3 4" key="2">
    <citation type="submission" date="2019-03" db="EMBL/GenBank/DDBJ databases">
        <title>Draft Genome Sequences of Six Type Strains of the Genus Massilia.</title>
        <authorList>
            <person name="Miess H."/>
            <person name="Frediansyhah A."/>
            <person name="Gross H."/>
        </authorList>
    </citation>
    <scope>NUCLEOTIDE SEQUENCE [LARGE SCALE GENOMIC DNA]</scope>
    <source>
        <strain evidence="3 4">DSM 17505</strain>
    </source>
</reference>
<dbReference type="PANTHER" id="PTHR43305:SF1">
    <property type="entry name" value="FAMILY N-ACETYLTRANSFERASE, PUTATIVE (AFU_ORTHOLOGUE AFUA_2G01380)-RELATED"/>
    <property type="match status" value="1"/>
</dbReference>
<accession>A0A4P7BDT1</accession>
<evidence type="ECO:0000313" key="2">
    <source>
        <dbReference type="EMBL" id="GGY76022.1"/>
    </source>
</evidence>
<keyword evidence="4" id="KW-1185">Reference proteome</keyword>
<dbReference type="Proteomes" id="UP000294359">
    <property type="component" value="Chromosome"/>
</dbReference>
<dbReference type="Proteomes" id="UP000619512">
    <property type="component" value="Unassembled WGS sequence"/>
</dbReference>
<evidence type="ECO:0000313" key="3">
    <source>
        <dbReference type="EMBL" id="QBQ36333.1"/>
    </source>
</evidence>
<sequence>MPDNAAVPVTIDIRPAVLPDNLPVVRELFREYAVALGVDLCFQNFEAELAELPGKYAAPRGRLLLAWDGATAVGCVALRPVDAARCEMKRLYVRPAARAQRLGRGLAERICAEAKEAGYRQICLDTLATMTAAVGLYRELGFVAIEPYVYNPLDGVLFLGREL</sequence>
<dbReference type="Pfam" id="PF00583">
    <property type="entry name" value="Acetyltransf_1"/>
    <property type="match status" value="1"/>
</dbReference>
<dbReference type="AlphaFoldDB" id="A0A4P7BDT1"/>
<dbReference type="PROSITE" id="PS51186">
    <property type="entry name" value="GNAT"/>
    <property type="match status" value="1"/>
</dbReference>
<dbReference type="InterPro" id="IPR016181">
    <property type="entry name" value="Acyl_CoA_acyltransferase"/>
</dbReference>
<dbReference type="GO" id="GO:0016747">
    <property type="term" value="F:acyltransferase activity, transferring groups other than amino-acyl groups"/>
    <property type="evidence" value="ECO:0007669"/>
    <property type="project" value="InterPro"/>
</dbReference>
<evidence type="ECO:0000313" key="5">
    <source>
        <dbReference type="Proteomes" id="UP000619512"/>
    </source>
</evidence>